<dbReference type="InterPro" id="IPR006059">
    <property type="entry name" value="SBP"/>
</dbReference>
<reference evidence="3 4" key="1">
    <citation type="submission" date="2021-04" db="EMBL/GenBank/DDBJ databases">
        <authorList>
            <person name="Rakotoarivonina H."/>
        </authorList>
    </citation>
    <scope>NUCLEOTIDE SEQUENCE [LARGE SCALE GENOMIC DNA]</scope>
    <source>
        <strain evidence="3 4">XE</strain>
    </source>
</reference>
<dbReference type="Pfam" id="PF01547">
    <property type="entry name" value="SBP_bac_1"/>
    <property type="match status" value="1"/>
</dbReference>
<evidence type="ECO:0000313" key="4">
    <source>
        <dbReference type="Proteomes" id="UP000681526"/>
    </source>
</evidence>
<dbReference type="SUPFAM" id="SSF53850">
    <property type="entry name" value="Periplasmic binding protein-like II"/>
    <property type="match status" value="1"/>
</dbReference>
<proteinExistence type="predicted"/>
<accession>A0ABN7S616</accession>
<keyword evidence="2" id="KW-0732">Signal</keyword>
<keyword evidence="4" id="KW-1185">Reference proteome</keyword>
<evidence type="ECO:0000256" key="1">
    <source>
        <dbReference type="SAM" id="MobiDB-lite"/>
    </source>
</evidence>
<organism evidence="3 4">
    <name type="scientific">Thermobacillus xylanilyticus</name>
    <dbReference type="NCBI Taxonomy" id="76633"/>
    <lineage>
        <taxon>Bacteria</taxon>
        <taxon>Bacillati</taxon>
        <taxon>Bacillota</taxon>
        <taxon>Bacilli</taxon>
        <taxon>Bacillales</taxon>
        <taxon>Paenibacillaceae</taxon>
        <taxon>Thermobacillus</taxon>
    </lineage>
</organism>
<dbReference type="Gene3D" id="3.40.190.10">
    <property type="entry name" value="Periplasmic binding protein-like II"/>
    <property type="match status" value="2"/>
</dbReference>
<dbReference type="InterPro" id="IPR050490">
    <property type="entry name" value="Bact_solute-bd_prot1"/>
</dbReference>
<name>A0ABN7S616_THEXY</name>
<gene>
    <name evidence="3" type="primary">txxe 1847-msmE</name>
    <name evidence="3" type="ORF">TXXE_13075</name>
</gene>
<sequence>MSAMKKWASILVSVLLICSLAACGGGAANSGSSQNSPSSSDSGSQAVSSGEKKKLTVWYIDTGKRKELIEETIQEFMKAHPDVEVAAEQIANDTYKTKLPVAMGGNNPPDIFHSWGGGWLKEFVDAGQVMDVTGKIDADSYLPAALNLATFDGKLYGAPLAMSLTLFFYNKEMFEQYGLEPPKTYDDLLNIIDTLNANGIAPISMANKTKWPGALWLIYLANRVGGADIFNAAFERRGGTFDDPAFIKAGEMIQELVDRNAFVTGFNGLDYDTGQSRQFLYTGKAAMELQTSGYLTVVRSEMPEFESKMGIFGFPAVEGGLGKATDLVGGVSPVFSISSQTKYPDEAVELLKALTSKELAQRYVDEAGVVVAVKDVQYNDPFAIQMKEFLEQAEFLQPFYDQTLPPEMAELHKDTTQALFGKSITPEEAARQMEEAAQSMLGN</sequence>
<dbReference type="PANTHER" id="PTHR43649">
    <property type="entry name" value="ARABINOSE-BINDING PROTEIN-RELATED"/>
    <property type="match status" value="1"/>
</dbReference>
<dbReference type="Proteomes" id="UP000681526">
    <property type="component" value="Unassembled WGS sequence"/>
</dbReference>
<evidence type="ECO:0000313" key="3">
    <source>
        <dbReference type="EMBL" id="CAG5089491.1"/>
    </source>
</evidence>
<dbReference type="PROSITE" id="PS51257">
    <property type="entry name" value="PROKAR_LIPOPROTEIN"/>
    <property type="match status" value="1"/>
</dbReference>
<protein>
    <submittedName>
        <fullName evidence="3">Extracellular sugar-binding protein</fullName>
    </submittedName>
</protein>
<dbReference type="EMBL" id="CAJRAY010000067">
    <property type="protein sequence ID" value="CAG5089491.1"/>
    <property type="molecule type" value="Genomic_DNA"/>
</dbReference>
<evidence type="ECO:0000256" key="2">
    <source>
        <dbReference type="SAM" id="SignalP"/>
    </source>
</evidence>
<feature type="chain" id="PRO_5046019465" evidence="2">
    <location>
        <begin position="25"/>
        <end position="443"/>
    </location>
</feature>
<feature type="signal peptide" evidence="2">
    <location>
        <begin position="1"/>
        <end position="24"/>
    </location>
</feature>
<feature type="region of interest" description="Disordered" evidence="1">
    <location>
        <begin position="29"/>
        <end position="48"/>
    </location>
</feature>
<comment type="caution">
    <text evidence="3">The sequence shown here is derived from an EMBL/GenBank/DDBJ whole genome shotgun (WGS) entry which is preliminary data.</text>
</comment>